<feature type="domain" description="Radical SAM core" evidence="9">
    <location>
        <begin position="162"/>
        <end position="392"/>
    </location>
</feature>
<dbReference type="SFLD" id="SFLDS00029">
    <property type="entry name" value="Radical_SAM"/>
    <property type="match status" value="1"/>
</dbReference>
<proteinExistence type="predicted"/>
<dbReference type="PROSITE" id="PS01278">
    <property type="entry name" value="MTTASE_RADICAL"/>
    <property type="match status" value="1"/>
</dbReference>
<evidence type="ECO:0000256" key="1">
    <source>
        <dbReference type="ARBA" id="ARBA00001966"/>
    </source>
</evidence>
<dbReference type="RefSeq" id="WP_015470069.1">
    <property type="nucleotide sequence ID" value="NC_020813.1"/>
</dbReference>
<dbReference type="CDD" id="cd01335">
    <property type="entry name" value="Radical_SAM"/>
    <property type="match status" value="1"/>
</dbReference>
<evidence type="ECO:0000313" key="10">
    <source>
        <dbReference type="EMBL" id="AGH95579.1"/>
    </source>
</evidence>
<dbReference type="AlphaFoldDB" id="M4VQZ3"/>
<dbReference type="EMBL" id="CP003537">
    <property type="protein sequence ID" value="AGH95579.1"/>
    <property type="molecule type" value="Genomic_DNA"/>
</dbReference>
<dbReference type="InterPro" id="IPR006638">
    <property type="entry name" value="Elp3/MiaA/NifB-like_rSAM"/>
</dbReference>
<evidence type="ECO:0000256" key="2">
    <source>
        <dbReference type="ARBA" id="ARBA00022485"/>
    </source>
</evidence>
<dbReference type="eggNOG" id="COG0621">
    <property type="taxonomic scope" value="Bacteria"/>
</dbReference>
<dbReference type="Pfam" id="PF04055">
    <property type="entry name" value="Radical_SAM"/>
    <property type="match status" value="1"/>
</dbReference>
<keyword evidence="6" id="KW-0408">Iron</keyword>
<dbReference type="SFLD" id="SFLDG01082">
    <property type="entry name" value="B12-binding_domain_containing"/>
    <property type="match status" value="1"/>
</dbReference>
<evidence type="ECO:0000256" key="6">
    <source>
        <dbReference type="ARBA" id="ARBA00023004"/>
    </source>
</evidence>
<dbReference type="PANTHER" id="PTHR11918">
    <property type="entry name" value="RADICAL SAM PROTEINS"/>
    <property type="match status" value="1"/>
</dbReference>
<dbReference type="KEGG" id="bex:A11Q_1363"/>
<evidence type="ECO:0000256" key="4">
    <source>
        <dbReference type="ARBA" id="ARBA00022691"/>
    </source>
</evidence>
<dbReference type="InterPro" id="IPR013848">
    <property type="entry name" value="Methylthiotransferase_N"/>
</dbReference>
<evidence type="ECO:0000256" key="5">
    <source>
        <dbReference type="ARBA" id="ARBA00022723"/>
    </source>
</evidence>
<sequence length="465" mass="52741">MDHVELNCVELNQNEQIRRISREYDFVVHTFGCKVNTYDTGLIQKNLTNNGFSVVKKKSEGPVIHVLNTCAVTAEATQQAVRLIRKIKSKEPMATVVVTGCAAQVDTGAFENLTAADLVVANSHKGMLPQIIDQYFKNENKQKVFKSNIFKKEDLEADGGQELSHTRSFLKIQDGCNSFCAFCIIPYARGKSRSIPISQIVYKAKELCAQGIKEIVLTGVHIGDYEDMVGGKKRQIEDLVESVLNQTSVQRVRLSSLEPIELSDRLLDLYQDDRLCPHFHMSIQSADTEVLHQMKRKYSDKEVRESLERIQSKVKNAYVGMDVIAGFPTETDEQFENTYRLLSETPWTRLHVFPYSERKGTRAAVLEQIPMMKRKERAQRLRELSLHRLQSEALKQVGLVKSSLVLNKHSDGVQALSRDYWNLNLNLTAEEHAHIRNTEVLAVVESVSTGDTDVILHARRIENAQ</sequence>
<name>M4VQZ3_9BACT</name>
<dbReference type="Gene3D" id="3.40.50.12160">
    <property type="entry name" value="Methylthiotransferase, N-terminal domain"/>
    <property type="match status" value="1"/>
</dbReference>
<dbReference type="InterPro" id="IPR023404">
    <property type="entry name" value="rSAM_horseshoe"/>
</dbReference>
<dbReference type="PATRIC" id="fig|1184267.3.peg.1382"/>
<dbReference type="PROSITE" id="PS51918">
    <property type="entry name" value="RADICAL_SAM"/>
    <property type="match status" value="1"/>
</dbReference>
<dbReference type="Proteomes" id="UP000012040">
    <property type="component" value="Chromosome"/>
</dbReference>
<evidence type="ECO:0000256" key="7">
    <source>
        <dbReference type="ARBA" id="ARBA00023014"/>
    </source>
</evidence>
<dbReference type="InterPro" id="IPR006467">
    <property type="entry name" value="MiaB-like_bact"/>
</dbReference>
<keyword evidence="2" id="KW-0004">4Fe-4S</keyword>
<dbReference type="PANTHER" id="PTHR11918:SF45">
    <property type="entry name" value="THREONYLCARBAMOYLADENOSINE TRNA METHYLTHIOTRANSFERASE"/>
    <property type="match status" value="1"/>
</dbReference>
<dbReference type="InterPro" id="IPR007197">
    <property type="entry name" value="rSAM"/>
</dbReference>
<reference evidence="10 11" key="1">
    <citation type="journal article" date="2013" name="ISME J.">
        <title>By their genes ye shall know them: genomic signatures of predatory bacteria.</title>
        <authorList>
            <person name="Pasternak Z."/>
            <person name="Pietrokovski S."/>
            <person name="Rotem O."/>
            <person name="Gophna U."/>
            <person name="Lurie-Weinberger M.N."/>
            <person name="Jurkevitch E."/>
        </authorList>
    </citation>
    <scope>NUCLEOTIDE SEQUENCE [LARGE SCALE GENOMIC DNA]</scope>
    <source>
        <strain evidence="10 11">JSS</strain>
    </source>
</reference>
<dbReference type="Gene3D" id="3.80.30.20">
    <property type="entry name" value="tm_1862 like domain"/>
    <property type="match status" value="1"/>
</dbReference>
<dbReference type="NCBIfam" id="TIGR00089">
    <property type="entry name" value="MiaB/RimO family radical SAM methylthiotransferase"/>
    <property type="match status" value="1"/>
</dbReference>
<dbReference type="InterPro" id="IPR058240">
    <property type="entry name" value="rSAM_sf"/>
</dbReference>
<evidence type="ECO:0000259" key="8">
    <source>
        <dbReference type="PROSITE" id="PS51449"/>
    </source>
</evidence>
<dbReference type="HOGENOM" id="CLU_018697_1_0_7"/>
<dbReference type="SUPFAM" id="SSF102114">
    <property type="entry name" value="Radical SAM enzymes"/>
    <property type="match status" value="1"/>
</dbReference>
<accession>M4VQZ3</accession>
<dbReference type="STRING" id="1184267.A11Q_1363"/>
<dbReference type="InterPro" id="IPR020612">
    <property type="entry name" value="Methylthiotransferase_CS"/>
</dbReference>
<keyword evidence="11" id="KW-1185">Reference proteome</keyword>
<dbReference type="NCBIfam" id="TIGR01579">
    <property type="entry name" value="MiaB-like-C"/>
    <property type="match status" value="1"/>
</dbReference>
<evidence type="ECO:0000313" key="11">
    <source>
        <dbReference type="Proteomes" id="UP000012040"/>
    </source>
</evidence>
<dbReference type="OrthoDB" id="5288412at2"/>
<dbReference type="GO" id="GO:0051539">
    <property type="term" value="F:4 iron, 4 sulfur cluster binding"/>
    <property type="evidence" value="ECO:0007669"/>
    <property type="project" value="UniProtKB-KW"/>
</dbReference>
<feature type="domain" description="MTTase N-terminal" evidence="8">
    <location>
        <begin position="24"/>
        <end position="137"/>
    </location>
</feature>
<dbReference type="PROSITE" id="PS51449">
    <property type="entry name" value="MTTASE_N"/>
    <property type="match status" value="1"/>
</dbReference>
<gene>
    <name evidence="10" type="ORF">A11Q_1363</name>
</gene>
<dbReference type="Pfam" id="PF00919">
    <property type="entry name" value="UPF0004"/>
    <property type="match status" value="1"/>
</dbReference>
<keyword evidence="3" id="KW-0808">Transferase</keyword>
<dbReference type="GO" id="GO:0035598">
    <property type="term" value="F:tRNA (N(6)-L-threonylcarbamoyladenosine(37)-C(2))-methylthiotransferase activity"/>
    <property type="evidence" value="ECO:0007669"/>
    <property type="project" value="TreeGrafter"/>
</dbReference>
<evidence type="ECO:0000256" key="3">
    <source>
        <dbReference type="ARBA" id="ARBA00022679"/>
    </source>
</evidence>
<organism evidence="10 11">
    <name type="scientific">Pseudobdellovibrio exovorus JSS</name>
    <dbReference type="NCBI Taxonomy" id="1184267"/>
    <lineage>
        <taxon>Bacteria</taxon>
        <taxon>Pseudomonadati</taxon>
        <taxon>Bdellovibrionota</taxon>
        <taxon>Bdellovibrionia</taxon>
        <taxon>Bdellovibrionales</taxon>
        <taxon>Pseudobdellovibrionaceae</taxon>
        <taxon>Pseudobdellovibrio</taxon>
    </lineage>
</organism>
<comment type="cofactor">
    <cofactor evidence="1">
        <name>[4Fe-4S] cluster</name>
        <dbReference type="ChEBI" id="CHEBI:49883"/>
    </cofactor>
</comment>
<keyword evidence="5" id="KW-0479">Metal-binding</keyword>
<keyword evidence="7" id="KW-0411">Iron-sulfur</keyword>
<dbReference type="InterPro" id="IPR038135">
    <property type="entry name" value="Methylthiotransferase_N_sf"/>
</dbReference>
<dbReference type="InterPro" id="IPR005839">
    <property type="entry name" value="Methylthiotransferase"/>
</dbReference>
<evidence type="ECO:0000259" key="9">
    <source>
        <dbReference type="PROSITE" id="PS51918"/>
    </source>
</evidence>
<dbReference type="GO" id="GO:0046872">
    <property type="term" value="F:metal ion binding"/>
    <property type="evidence" value="ECO:0007669"/>
    <property type="project" value="UniProtKB-KW"/>
</dbReference>
<keyword evidence="4" id="KW-0949">S-adenosyl-L-methionine</keyword>
<dbReference type="SMART" id="SM00729">
    <property type="entry name" value="Elp3"/>
    <property type="match status" value="1"/>
</dbReference>
<protein>
    <submittedName>
        <fullName evidence="10">Fe-S oxidoreductase</fullName>
    </submittedName>
</protein>